<dbReference type="AlphaFoldDB" id="A0A078A1Z4"/>
<organism evidence="1 2">
    <name type="scientific">Stylonychia lemnae</name>
    <name type="common">Ciliate</name>
    <dbReference type="NCBI Taxonomy" id="5949"/>
    <lineage>
        <taxon>Eukaryota</taxon>
        <taxon>Sar</taxon>
        <taxon>Alveolata</taxon>
        <taxon>Ciliophora</taxon>
        <taxon>Intramacronucleata</taxon>
        <taxon>Spirotrichea</taxon>
        <taxon>Stichotrichia</taxon>
        <taxon>Sporadotrichida</taxon>
        <taxon>Oxytrichidae</taxon>
        <taxon>Stylonychinae</taxon>
        <taxon>Stylonychia</taxon>
    </lineage>
</organism>
<name>A0A078A1Z4_STYLE</name>
<protein>
    <submittedName>
        <fullName evidence="1">Uncharacterized protein</fullName>
    </submittedName>
</protein>
<dbReference type="SUPFAM" id="SSF51126">
    <property type="entry name" value="Pectin lyase-like"/>
    <property type="match status" value="1"/>
</dbReference>
<proteinExistence type="predicted"/>
<accession>A0A078A1Z4</accession>
<keyword evidence="2" id="KW-1185">Reference proteome</keyword>
<dbReference type="EMBL" id="CCKQ01004354">
    <property type="protein sequence ID" value="CDW75508.1"/>
    <property type="molecule type" value="Genomic_DNA"/>
</dbReference>
<evidence type="ECO:0000313" key="2">
    <source>
        <dbReference type="Proteomes" id="UP000039865"/>
    </source>
</evidence>
<dbReference type="InParanoid" id="A0A078A1Z4"/>
<dbReference type="OrthoDB" id="324178at2759"/>
<sequence>MINTEILIHGLVLTNALQERFKSQLRLINQKLNNSNTAEEMRFLLTPPQNQVTQNQEQKHFHSNLQMMHLENISTIKNYWRPASNFNPTFDQSLKNSRFYDFQKVALLGIFPQTQIGTIKLKFVIYNSNLLVQDLNFTEITSQDTTTDALFVPKYSQYRWINITNCYFQLRQMHFFVDDGSNLKIENSFIDIIQQSRIVQYAAKADCSYHQNIGIGNNLIFHNNTFKDFEWLDYGVSIIVEYQNLNCQIQPITHLKIDNNKIANYEKQRLSYIFFTLNLGSDGLQNLFVDFQNNTFKNILNLNDENIAVLLQLSSSKYVSWH</sequence>
<gene>
    <name evidence="1" type="primary">Contig3105.g3324</name>
    <name evidence="1" type="ORF">STYLEM_4498</name>
</gene>
<reference evidence="1 2" key="1">
    <citation type="submission" date="2014-06" db="EMBL/GenBank/DDBJ databases">
        <authorList>
            <person name="Swart Estienne"/>
        </authorList>
    </citation>
    <scope>NUCLEOTIDE SEQUENCE [LARGE SCALE GENOMIC DNA]</scope>
    <source>
        <strain evidence="1 2">130c</strain>
    </source>
</reference>
<dbReference type="InterPro" id="IPR011050">
    <property type="entry name" value="Pectin_lyase_fold/virulence"/>
</dbReference>
<dbReference type="Proteomes" id="UP000039865">
    <property type="component" value="Unassembled WGS sequence"/>
</dbReference>
<evidence type="ECO:0000313" key="1">
    <source>
        <dbReference type="EMBL" id="CDW75508.1"/>
    </source>
</evidence>